<dbReference type="STRING" id="31234.E3M331"/>
<dbReference type="PROSITE" id="PS50137">
    <property type="entry name" value="DS_RBD"/>
    <property type="match status" value="1"/>
</dbReference>
<dbReference type="GO" id="GO:0031054">
    <property type="term" value="P:pre-miRNA processing"/>
    <property type="evidence" value="ECO:0007669"/>
    <property type="project" value="InterPro"/>
</dbReference>
<evidence type="ECO:0000256" key="3">
    <source>
        <dbReference type="ARBA" id="ARBA00022759"/>
    </source>
</evidence>
<feature type="coiled-coil region" evidence="7">
    <location>
        <begin position="515"/>
        <end position="558"/>
    </location>
</feature>
<keyword evidence="2" id="KW-0540">Nuclease</keyword>
<dbReference type="Pfam" id="PF00636">
    <property type="entry name" value="Ribonuclease_3"/>
    <property type="match status" value="1"/>
</dbReference>
<feature type="compositionally biased region" description="Basic and acidic residues" evidence="8">
    <location>
        <begin position="207"/>
        <end position="229"/>
    </location>
</feature>
<dbReference type="Gene3D" id="1.10.1520.10">
    <property type="entry name" value="Ribonuclease III domain"/>
    <property type="match status" value="2"/>
</dbReference>
<keyword evidence="7" id="KW-0175">Coiled coil</keyword>
<sequence>MSDGSGEHFAHLPKTKRSRRKKHQKNYQDMHKDQMIQQLGRRFHNKPSTSSCSPTNVGEIPLPPEAPNTFGAPPPLTEEDYQVNYMVDPEVVSSHSAELIRSYREVVKADEAELYMLNRSRTTTVSVLSEFRTRVLNNVKSKRNLQTNVPQIDYPLHSMTSRKARMRGDGSDNSSSDETGSESDSESEETESGSDSKPGPSTGNLTRSEKRDERKKESQKKKSEEKERQMTLLRMGVERKRNHPNGVDPDISFNEKGLGNDGPECRCPPVIKNRGLKHGFYAGENKVLNCTRICGSNLHYYTLQVKPGPNEGQIYKTGMTINGETYEFEGFSMITHAPLPECMTRRPICKYSLEYEFQLVEERFPIECFDPEDCNHLFDYIFHEIFEMFDFNLHPKHLPPGIVSCPVIHIMPRFVAMKNGVAHLWSTKTLLAYFLINGDKDLFNSQEIIDHCEIPDDAFSRVSNKMKQSILLNTLKKPSALRADWFERDSERREVYIVHNSIRSQNYSTPILVKIAQLEKRLNRMKKDKKFAGKNKEYDVVKRELDQLKDEHRNARYLSIRKSVAGYIDTGFKPDIIAHIAMVIIASHHIRYNFSLSVFEEIIEYQFNDRKVIELALIHSSFRSHYGTPPDHIKNIISNCGYRRKYGSEEKREKKKGIVSLFNIMGGETEGGEPILHNERLEYLGDAVVELIVSHHLYFMLPHHFEGGLATYRTALVQNRNLADLAKNCRIDEMLQYAHGADLINEAEWKHALANAFEAVVAAVYLDGGLGACDRLFSKAMYGSAPNLKKVWDHINEHELKREDPLGDRELSNITPALASFHKLENILNIKFNNIRLLAKAFTRRNVPHNDLTKGHNQRLEWLGDSVLQLVVSDYLFRRYPLHHEGHMSLLRTSLVSNQTQSVVCDDLGFLEFVVKPPHKTPELKMKDKADLVEAFIGALYVDRGIEHCRSFIRIVFCPRLKHFINSEQWNDAKSHLQQWCLAIRDAQNPNPAMPDYRILSIEGPTNNRIFKVGVYFRGKRLASAAESNVHKAELKAAEIALASLESTSVSRMKEKNMGDKDHHRRHRIISDD</sequence>
<dbReference type="GeneID" id="9821107"/>
<reference evidence="11" key="1">
    <citation type="submission" date="2007-07" db="EMBL/GenBank/DDBJ databases">
        <title>PCAP assembly of the Caenorhabditis remanei genome.</title>
        <authorList>
            <consortium name="The Caenorhabditis remanei Sequencing Consortium"/>
            <person name="Wilson R.K."/>
        </authorList>
    </citation>
    <scope>NUCLEOTIDE SEQUENCE [LARGE SCALE GENOMIC DNA]</scope>
    <source>
        <strain evidence="11">PB4641</strain>
    </source>
</reference>
<dbReference type="Gene3D" id="3.30.160.20">
    <property type="match status" value="1"/>
</dbReference>
<feature type="domain" description="RNase III" evidence="10">
    <location>
        <begin position="596"/>
        <end position="769"/>
    </location>
</feature>
<keyword evidence="12" id="KW-1185">Reference proteome</keyword>
<feature type="region of interest" description="Disordered" evidence="8">
    <location>
        <begin position="1052"/>
        <end position="1073"/>
    </location>
</feature>
<dbReference type="PANTHER" id="PTHR11207">
    <property type="entry name" value="RIBONUCLEASE III"/>
    <property type="match status" value="1"/>
</dbReference>
<dbReference type="InterPro" id="IPR044442">
    <property type="entry name" value="RNAse_III_DSRM__animal"/>
</dbReference>
<dbReference type="InterPro" id="IPR000999">
    <property type="entry name" value="RNase_III_dom"/>
</dbReference>
<proteinExistence type="inferred from homology"/>
<dbReference type="SMART" id="SM00535">
    <property type="entry name" value="RIBOc"/>
    <property type="match status" value="2"/>
</dbReference>
<organism evidence="12">
    <name type="scientific">Caenorhabditis remanei</name>
    <name type="common">Caenorhabditis vulgaris</name>
    <dbReference type="NCBI Taxonomy" id="31234"/>
    <lineage>
        <taxon>Eukaryota</taxon>
        <taxon>Metazoa</taxon>
        <taxon>Ecdysozoa</taxon>
        <taxon>Nematoda</taxon>
        <taxon>Chromadorea</taxon>
        <taxon>Rhabditida</taxon>
        <taxon>Rhabditina</taxon>
        <taxon>Rhabditomorpha</taxon>
        <taxon>Rhabditoidea</taxon>
        <taxon>Rhabditidae</taxon>
        <taxon>Peloderinae</taxon>
        <taxon>Caenorhabditis</taxon>
    </lineage>
</organism>
<dbReference type="InterPro" id="IPR011907">
    <property type="entry name" value="RNase_III"/>
</dbReference>
<dbReference type="CDD" id="cd00593">
    <property type="entry name" value="RIBOc"/>
    <property type="match status" value="2"/>
</dbReference>
<gene>
    <name evidence="11" type="primary">Cre-drsh-1</name>
    <name evidence="11" type="ORF">CRE_08212</name>
</gene>
<evidence type="ECO:0000259" key="10">
    <source>
        <dbReference type="PROSITE" id="PS50142"/>
    </source>
</evidence>
<feature type="compositionally biased region" description="Basic and acidic residues" evidence="8">
    <location>
        <begin position="1"/>
        <end position="10"/>
    </location>
</feature>
<protein>
    <submittedName>
        <fullName evidence="11">CRE-DRSH-1 protein</fullName>
    </submittedName>
</protein>
<dbReference type="FunCoup" id="E3M331">
    <property type="interactions" value="2969"/>
</dbReference>
<dbReference type="PANTHER" id="PTHR11207:SF0">
    <property type="entry name" value="RIBONUCLEASE 3"/>
    <property type="match status" value="1"/>
</dbReference>
<dbReference type="Proteomes" id="UP000008281">
    <property type="component" value="Unassembled WGS sequence"/>
</dbReference>
<dbReference type="Pfam" id="PF00035">
    <property type="entry name" value="dsrm"/>
    <property type="match status" value="1"/>
</dbReference>
<evidence type="ECO:0000256" key="7">
    <source>
        <dbReference type="SAM" id="Coils"/>
    </source>
</evidence>
<accession>E3M331</accession>
<feature type="domain" description="DRBM" evidence="9">
    <location>
        <begin position="972"/>
        <end position="1047"/>
    </location>
</feature>
<feature type="compositionally biased region" description="Basic and acidic residues" evidence="8">
    <location>
        <begin position="1052"/>
        <end position="1062"/>
    </location>
</feature>
<dbReference type="InterPro" id="IPR058938">
    <property type="entry name" value="Helical_CED_Drosha"/>
</dbReference>
<dbReference type="SMART" id="SM00358">
    <property type="entry name" value="DSRM"/>
    <property type="match status" value="1"/>
</dbReference>
<dbReference type="InParanoid" id="E3M331"/>
<dbReference type="CTD" id="9821107"/>
<dbReference type="InterPro" id="IPR036389">
    <property type="entry name" value="RNase_III_sf"/>
</dbReference>
<dbReference type="KEGG" id="crq:GCK72_000627"/>
<feature type="domain" description="RNase III" evidence="10">
    <location>
        <begin position="821"/>
        <end position="945"/>
    </location>
</feature>
<dbReference type="GO" id="GO:0031053">
    <property type="term" value="P:primary miRNA processing"/>
    <property type="evidence" value="ECO:0007669"/>
    <property type="project" value="EnsemblMetazoa"/>
</dbReference>
<dbReference type="HAMAP" id="MF_00104">
    <property type="entry name" value="RNase_III"/>
    <property type="match status" value="1"/>
</dbReference>
<dbReference type="OMA" id="SPLNHNE"/>
<dbReference type="Pfam" id="PF14622">
    <property type="entry name" value="Ribonucleas_3_3"/>
    <property type="match status" value="1"/>
</dbReference>
<keyword evidence="3" id="KW-0255">Endonuclease</keyword>
<evidence type="ECO:0000313" key="11">
    <source>
        <dbReference type="EMBL" id="EFO90820.1"/>
    </source>
</evidence>
<dbReference type="OrthoDB" id="67027at2759"/>
<comment type="similarity">
    <text evidence="1">Belongs to the ribonuclease III family.</text>
</comment>
<dbReference type="GO" id="GO:0006364">
    <property type="term" value="P:rRNA processing"/>
    <property type="evidence" value="ECO:0007669"/>
    <property type="project" value="InterPro"/>
</dbReference>
<evidence type="ECO:0000259" key="9">
    <source>
        <dbReference type="PROSITE" id="PS50137"/>
    </source>
</evidence>
<dbReference type="RefSeq" id="XP_003109455.2">
    <property type="nucleotide sequence ID" value="XM_003109407.2"/>
</dbReference>
<dbReference type="CDD" id="cd19877">
    <property type="entry name" value="DSRM_RNAse_III_meta_like"/>
    <property type="match status" value="1"/>
</dbReference>
<dbReference type="GO" id="GO:0070877">
    <property type="term" value="C:microprocessor complex"/>
    <property type="evidence" value="ECO:0007669"/>
    <property type="project" value="TreeGrafter"/>
</dbReference>
<keyword evidence="4" id="KW-0378">Hydrolase</keyword>
<dbReference type="Pfam" id="PF26050">
    <property type="entry name" value="Helical_CED_Drosha"/>
    <property type="match status" value="1"/>
</dbReference>
<dbReference type="SUPFAM" id="SSF69065">
    <property type="entry name" value="RNase III domain-like"/>
    <property type="match status" value="2"/>
</dbReference>
<dbReference type="eggNOG" id="KOG1817">
    <property type="taxonomic scope" value="Eukaryota"/>
</dbReference>
<evidence type="ECO:0000313" key="12">
    <source>
        <dbReference type="Proteomes" id="UP000008281"/>
    </source>
</evidence>
<dbReference type="InterPro" id="IPR014720">
    <property type="entry name" value="dsRBD_dom"/>
</dbReference>
<feature type="compositionally biased region" description="Acidic residues" evidence="8">
    <location>
        <begin position="179"/>
        <end position="192"/>
    </location>
</feature>
<dbReference type="FunFam" id="1.10.1520.10:FF:000002">
    <property type="entry name" value="Drosha ribonuclease III"/>
    <property type="match status" value="1"/>
</dbReference>
<evidence type="ECO:0000256" key="8">
    <source>
        <dbReference type="SAM" id="MobiDB-lite"/>
    </source>
</evidence>
<name>E3M331_CAERE</name>
<evidence type="ECO:0000256" key="4">
    <source>
        <dbReference type="ARBA" id="ARBA00022801"/>
    </source>
</evidence>
<evidence type="ECO:0000256" key="2">
    <source>
        <dbReference type="ARBA" id="ARBA00022722"/>
    </source>
</evidence>
<keyword evidence="5 6" id="KW-0694">RNA-binding</keyword>
<evidence type="ECO:0000256" key="5">
    <source>
        <dbReference type="ARBA" id="ARBA00022884"/>
    </source>
</evidence>
<evidence type="ECO:0000256" key="1">
    <source>
        <dbReference type="ARBA" id="ARBA00010183"/>
    </source>
</evidence>
<dbReference type="AlphaFoldDB" id="E3M331"/>
<dbReference type="PROSITE" id="PS50142">
    <property type="entry name" value="RNASE_3_2"/>
    <property type="match status" value="2"/>
</dbReference>
<feature type="compositionally biased region" description="Basic residues" evidence="8">
    <location>
        <begin position="11"/>
        <end position="25"/>
    </location>
</feature>
<feature type="region of interest" description="Disordered" evidence="8">
    <location>
        <begin position="1"/>
        <end position="32"/>
    </location>
</feature>
<dbReference type="GO" id="GO:0004525">
    <property type="term" value="F:ribonuclease III activity"/>
    <property type="evidence" value="ECO:0007669"/>
    <property type="project" value="EnsemblMetazoa"/>
</dbReference>
<evidence type="ECO:0000256" key="6">
    <source>
        <dbReference type="PROSITE-ProRule" id="PRU00266"/>
    </source>
</evidence>
<dbReference type="SUPFAM" id="SSF54768">
    <property type="entry name" value="dsRNA-binding domain-like"/>
    <property type="match status" value="1"/>
</dbReference>
<feature type="compositionally biased region" description="Basic residues" evidence="8">
    <location>
        <begin position="1063"/>
        <end position="1073"/>
    </location>
</feature>
<feature type="region of interest" description="Disordered" evidence="8">
    <location>
        <begin position="146"/>
        <end position="255"/>
    </location>
</feature>
<dbReference type="PROSITE" id="PS00517">
    <property type="entry name" value="RNASE_3_1"/>
    <property type="match status" value="2"/>
</dbReference>
<dbReference type="EMBL" id="DS268423">
    <property type="protein sequence ID" value="EFO90820.1"/>
    <property type="molecule type" value="Genomic_DNA"/>
</dbReference>
<dbReference type="GO" id="GO:0003723">
    <property type="term" value="F:RNA binding"/>
    <property type="evidence" value="ECO:0007669"/>
    <property type="project" value="UniProtKB-UniRule"/>
</dbReference>
<dbReference type="HOGENOM" id="CLU_004383_1_0_1"/>